<dbReference type="AlphaFoldDB" id="A0A4R7I3E1"/>
<feature type="compositionally biased region" description="Basic and acidic residues" evidence="6">
    <location>
        <begin position="1"/>
        <end position="21"/>
    </location>
</feature>
<feature type="compositionally biased region" description="Basic and acidic residues" evidence="6">
    <location>
        <begin position="34"/>
        <end position="43"/>
    </location>
</feature>
<dbReference type="NCBIfam" id="TIGR00765">
    <property type="entry name" value="yihY_not_rbn"/>
    <property type="match status" value="1"/>
</dbReference>
<feature type="transmembrane region" description="Helical" evidence="7">
    <location>
        <begin position="185"/>
        <end position="211"/>
    </location>
</feature>
<evidence type="ECO:0000256" key="2">
    <source>
        <dbReference type="ARBA" id="ARBA00022475"/>
    </source>
</evidence>
<keyword evidence="2" id="KW-1003">Cell membrane</keyword>
<evidence type="ECO:0000256" key="6">
    <source>
        <dbReference type="SAM" id="MobiDB-lite"/>
    </source>
</evidence>
<dbReference type="PIRSF" id="PIRSF035875">
    <property type="entry name" value="RNase_BN"/>
    <property type="match status" value="1"/>
</dbReference>
<dbReference type="Pfam" id="PF03631">
    <property type="entry name" value="Virul_fac_BrkB"/>
    <property type="match status" value="1"/>
</dbReference>
<evidence type="ECO:0000256" key="1">
    <source>
        <dbReference type="ARBA" id="ARBA00004651"/>
    </source>
</evidence>
<protein>
    <submittedName>
        <fullName evidence="8">Membrane protein</fullName>
    </submittedName>
</protein>
<dbReference type="Proteomes" id="UP000294558">
    <property type="component" value="Unassembled WGS sequence"/>
</dbReference>
<accession>A0A4R7I3E1</accession>
<dbReference type="EMBL" id="SOAU01000001">
    <property type="protein sequence ID" value="TDT18147.1"/>
    <property type="molecule type" value="Genomic_DNA"/>
</dbReference>
<keyword evidence="5 7" id="KW-0472">Membrane</keyword>
<comment type="caution">
    <text evidence="8">The sequence shown here is derived from an EMBL/GenBank/DDBJ whole genome shotgun (WGS) entry which is preliminary data.</text>
</comment>
<feature type="region of interest" description="Disordered" evidence="6">
    <location>
        <begin position="1"/>
        <end position="45"/>
    </location>
</feature>
<keyword evidence="9" id="KW-1185">Reference proteome</keyword>
<dbReference type="OrthoDB" id="9781030at2"/>
<feature type="transmembrane region" description="Helical" evidence="7">
    <location>
        <begin position="143"/>
        <end position="164"/>
    </location>
</feature>
<dbReference type="PANTHER" id="PTHR30213:SF0">
    <property type="entry name" value="UPF0761 MEMBRANE PROTEIN YIHY"/>
    <property type="match status" value="1"/>
</dbReference>
<feature type="transmembrane region" description="Helical" evidence="7">
    <location>
        <begin position="223"/>
        <end position="246"/>
    </location>
</feature>
<dbReference type="GO" id="GO:0005886">
    <property type="term" value="C:plasma membrane"/>
    <property type="evidence" value="ECO:0007669"/>
    <property type="project" value="UniProtKB-SubCell"/>
</dbReference>
<comment type="subcellular location">
    <subcellularLocation>
        <location evidence="1">Cell membrane</location>
        <topology evidence="1">Multi-pass membrane protein</topology>
    </subcellularLocation>
</comment>
<name>A0A4R7I3E1_9ACTN</name>
<sequence>MSILHRNDETDTDDVPSRDDVVDVTAPMVPDDVNDVRDDEHGRAATNPLKMPWRGWRDVALRVKDEWGNDHVGMAAAAVAFYAFLALIPAMAALVSILGLVAQGDDPQEVIEDLFGALPSEAQSLLSDQLATISESSSGSLSFGLVVGVVLSIWSASGAIGQLVNTINIAYDEEETRSWFARKGASLVLTFGAILYVAFAVFMVVALPQIIDASALGIGTRRILNILIWPGLAISFMLALAVLYRLGPDRSAARWRWVSVGSVFAVVAWIAVTLGFRFYVGQFGSYNETYGSLAGVIIALFWLWLTAVVILLGAEINAEMEHQTAHDTTVGGDQPMGERGAVKADTLGELQ</sequence>
<proteinExistence type="predicted"/>
<feature type="transmembrane region" description="Helical" evidence="7">
    <location>
        <begin position="258"/>
        <end position="280"/>
    </location>
</feature>
<gene>
    <name evidence="8" type="ORF">BDK89_3763</name>
</gene>
<evidence type="ECO:0000256" key="4">
    <source>
        <dbReference type="ARBA" id="ARBA00022989"/>
    </source>
</evidence>
<evidence type="ECO:0000313" key="9">
    <source>
        <dbReference type="Proteomes" id="UP000294558"/>
    </source>
</evidence>
<reference evidence="8 9" key="1">
    <citation type="submission" date="2019-03" db="EMBL/GenBank/DDBJ databases">
        <title>Sequencing the genomes of 1000 actinobacteria strains.</title>
        <authorList>
            <person name="Klenk H.-P."/>
        </authorList>
    </citation>
    <scope>NUCLEOTIDE SEQUENCE [LARGE SCALE GENOMIC DNA]</scope>
    <source>
        <strain evidence="8 9">DSM 18936</strain>
    </source>
</reference>
<dbReference type="RefSeq" id="WP_133870382.1">
    <property type="nucleotide sequence ID" value="NZ_SOAU01000001.1"/>
</dbReference>
<evidence type="ECO:0000256" key="5">
    <source>
        <dbReference type="ARBA" id="ARBA00023136"/>
    </source>
</evidence>
<evidence type="ECO:0000313" key="8">
    <source>
        <dbReference type="EMBL" id="TDT18147.1"/>
    </source>
</evidence>
<dbReference type="PANTHER" id="PTHR30213">
    <property type="entry name" value="INNER MEMBRANE PROTEIN YHJD"/>
    <property type="match status" value="1"/>
</dbReference>
<organism evidence="8 9">
    <name type="scientific">Ilumatobacter fluminis</name>
    <dbReference type="NCBI Taxonomy" id="467091"/>
    <lineage>
        <taxon>Bacteria</taxon>
        <taxon>Bacillati</taxon>
        <taxon>Actinomycetota</taxon>
        <taxon>Acidimicrobiia</taxon>
        <taxon>Acidimicrobiales</taxon>
        <taxon>Ilumatobacteraceae</taxon>
        <taxon>Ilumatobacter</taxon>
    </lineage>
</organism>
<evidence type="ECO:0000256" key="3">
    <source>
        <dbReference type="ARBA" id="ARBA00022692"/>
    </source>
</evidence>
<keyword evidence="3 7" id="KW-0812">Transmembrane</keyword>
<feature type="transmembrane region" description="Helical" evidence="7">
    <location>
        <begin position="292"/>
        <end position="314"/>
    </location>
</feature>
<feature type="transmembrane region" description="Helical" evidence="7">
    <location>
        <begin position="72"/>
        <end position="102"/>
    </location>
</feature>
<dbReference type="InterPro" id="IPR017039">
    <property type="entry name" value="Virul_fac_BrkB"/>
</dbReference>
<evidence type="ECO:0000256" key="7">
    <source>
        <dbReference type="SAM" id="Phobius"/>
    </source>
</evidence>
<keyword evidence="4 7" id="KW-1133">Transmembrane helix</keyword>